<protein>
    <submittedName>
        <fullName evidence="1">Uncharacterized protein</fullName>
    </submittedName>
</protein>
<dbReference type="EMBL" id="CCKQ01002103">
    <property type="protein sequence ID" value="CDW73197.1"/>
    <property type="molecule type" value="Genomic_DNA"/>
</dbReference>
<dbReference type="AlphaFoldDB" id="A0A077ZTI5"/>
<keyword evidence="2" id="KW-1185">Reference proteome</keyword>
<reference evidence="1 2" key="1">
    <citation type="submission" date="2014-06" db="EMBL/GenBank/DDBJ databases">
        <authorList>
            <person name="Swart Estienne"/>
        </authorList>
    </citation>
    <scope>NUCLEOTIDE SEQUENCE [LARGE SCALE GENOMIC DNA]</scope>
    <source>
        <strain evidence="1 2">130c</strain>
    </source>
</reference>
<dbReference type="InParanoid" id="A0A077ZTI5"/>
<proteinExistence type="predicted"/>
<evidence type="ECO:0000313" key="2">
    <source>
        <dbReference type="Proteomes" id="UP000039865"/>
    </source>
</evidence>
<evidence type="ECO:0000313" key="1">
    <source>
        <dbReference type="EMBL" id="CDW73197.1"/>
    </source>
</evidence>
<sequence length="116" mass="13716">MKLKQLIKETDKELNKRGIINLNELNQKKKHFPTNKAGNLYRKQEFNLKKLQATLNQQNSISNFQENQDRISISIINGYDESDEDDFSDQHLEKQIFMSDSSLENENMEGNLYNKY</sequence>
<organism evidence="1 2">
    <name type="scientific">Stylonychia lemnae</name>
    <name type="common">Ciliate</name>
    <dbReference type="NCBI Taxonomy" id="5949"/>
    <lineage>
        <taxon>Eukaryota</taxon>
        <taxon>Sar</taxon>
        <taxon>Alveolata</taxon>
        <taxon>Ciliophora</taxon>
        <taxon>Intramacronucleata</taxon>
        <taxon>Spirotrichea</taxon>
        <taxon>Stichotrichia</taxon>
        <taxon>Sporadotrichida</taxon>
        <taxon>Oxytrichidae</taxon>
        <taxon>Stylonychinae</taxon>
        <taxon>Stylonychia</taxon>
    </lineage>
</organism>
<accession>A0A077ZTI5</accession>
<dbReference type="Proteomes" id="UP000039865">
    <property type="component" value="Unassembled WGS sequence"/>
</dbReference>
<name>A0A077ZTI5_STYLE</name>
<gene>
    <name evidence="1" type="primary">Contig18160.g19302</name>
    <name evidence="1" type="ORF">STYLEM_2173</name>
</gene>